<dbReference type="PANTHER" id="PTHR10806">
    <property type="entry name" value="SIGNAL PEPTIDASE COMPLEX CATALYTIC SUBUNIT SEC11"/>
    <property type="match status" value="1"/>
</dbReference>
<dbReference type="EMBL" id="WUUT01000001">
    <property type="protein sequence ID" value="MXR51050.1"/>
    <property type="molecule type" value="Genomic_DNA"/>
</dbReference>
<feature type="transmembrane region" description="Helical" evidence="5">
    <location>
        <begin position="21"/>
        <end position="42"/>
    </location>
</feature>
<reference evidence="6 7" key="1">
    <citation type="submission" date="2019-12" db="EMBL/GenBank/DDBJ databases">
        <title>Isolation and characterization of three novel carbon monoxide-oxidizing members of Halobacteria from salione crusts and soils.</title>
        <authorList>
            <person name="Myers M.R."/>
            <person name="King G.M."/>
        </authorList>
    </citation>
    <scope>NUCLEOTIDE SEQUENCE [LARGE SCALE GENOMIC DNA]</scope>
    <source>
        <strain evidence="6 7">WSH3</strain>
    </source>
</reference>
<evidence type="ECO:0000256" key="4">
    <source>
        <dbReference type="ARBA" id="ARBA00023136"/>
    </source>
</evidence>
<dbReference type="InterPro" id="IPR019533">
    <property type="entry name" value="Peptidase_S26"/>
</dbReference>
<name>A0A6B0T821_9EURY</name>
<evidence type="ECO:0000256" key="5">
    <source>
        <dbReference type="SAM" id="Phobius"/>
    </source>
</evidence>
<dbReference type="CDD" id="cd06530">
    <property type="entry name" value="S26_SPase_I"/>
    <property type="match status" value="1"/>
</dbReference>
<dbReference type="SUPFAM" id="SSF51306">
    <property type="entry name" value="LexA/Signal peptidase"/>
    <property type="match status" value="1"/>
</dbReference>
<dbReference type="GO" id="GO:0004252">
    <property type="term" value="F:serine-type endopeptidase activity"/>
    <property type="evidence" value="ECO:0007669"/>
    <property type="project" value="InterPro"/>
</dbReference>
<evidence type="ECO:0000313" key="6">
    <source>
        <dbReference type="EMBL" id="MXR51050.1"/>
    </source>
</evidence>
<dbReference type="InterPro" id="IPR036286">
    <property type="entry name" value="LexA/Signal_pep-like_sf"/>
</dbReference>
<gene>
    <name evidence="6" type="ORF">GRX03_05445</name>
</gene>
<dbReference type="Proteomes" id="UP000466535">
    <property type="component" value="Unassembled WGS sequence"/>
</dbReference>
<accession>A0A6B0T821</accession>
<dbReference type="GO" id="GO:0006465">
    <property type="term" value="P:signal peptide processing"/>
    <property type="evidence" value="ECO:0007669"/>
    <property type="project" value="InterPro"/>
</dbReference>
<evidence type="ECO:0000313" key="7">
    <source>
        <dbReference type="Proteomes" id="UP000466535"/>
    </source>
</evidence>
<organism evidence="6 7">
    <name type="scientific">Halovenus carboxidivorans</name>
    <dbReference type="NCBI Taxonomy" id="2692199"/>
    <lineage>
        <taxon>Archaea</taxon>
        <taxon>Methanobacteriati</taxon>
        <taxon>Methanobacteriota</taxon>
        <taxon>Stenosarchaea group</taxon>
        <taxon>Halobacteria</taxon>
        <taxon>Halobacteriales</taxon>
        <taxon>Haloarculaceae</taxon>
        <taxon>Halovenus</taxon>
    </lineage>
</organism>
<sequence length="197" mass="21720">MRADGPEDGDPDDLTLFLRDIVTSIGAVVLLGLYIFMISGVWPPMVAIESGSMEPNMSQNDLVFVMETDRFQPDAAHGDTGVVTAQQGAEIGYQQFGNSGDVIVYNPQGNENVTPIIHRAMFWVEEGENWCDRANDEFYVEEEQCNSAPHAGFITKGDHNPTYDQAGTGNLEPVKPEWIVGTAEVRVPGLGWLRLQF</sequence>
<keyword evidence="3 5" id="KW-1133">Transmembrane helix</keyword>
<evidence type="ECO:0000256" key="2">
    <source>
        <dbReference type="ARBA" id="ARBA00022692"/>
    </source>
</evidence>
<dbReference type="GO" id="GO:0016020">
    <property type="term" value="C:membrane"/>
    <property type="evidence" value="ECO:0007669"/>
    <property type="project" value="UniProtKB-SubCell"/>
</dbReference>
<dbReference type="PANTHER" id="PTHR10806:SF6">
    <property type="entry name" value="SIGNAL PEPTIDASE COMPLEX CATALYTIC SUBUNIT SEC11"/>
    <property type="match status" value="1"/>
</dbReference>
<comment type="caution">
    <text evidence="6">The sequence shown here is derived from an EMBL/GenBank/DDBJ whole genome shotgun (WGS) entry which is preliminary data.</text>
</comment>
<proteinExistence type="predicted"/>
<keyword evidence="7" id="KW-1185">Reference proteome</keyword>
<dbReference type="InterPro" id="IPR001733">
    <property type="entry name" value="Peptidase_S26B"/>
</dbReference>
<protein>
    <submittedName>
        <fullName evidence="6">S26 family signal peptidase</fullName>
    </submittedName>
</protein>
<evidence type="ECO:0000256" key="3">
    <source>
        <dbReference type="ARBA" id="ARBA00022989"/>
    </source>
</evidence>
<keyword evidence="4 5" id="KW-0472">Membrane</keyword>
<comment type="subcellular location">
    <subcellularLocation>
        <location evidence="1">Membrane</location>
    </subcellularLocation>
</comment>
<keyword evidence="2 5" id="KW-0812">Transmembrane</keyword>
<evidence type="ECO:0000256" key="1">
    <source>
        <dbReference type="ARBA" id="ARBA00004370"/>
    </source>
</evidence>
<dbReference type="AlphaFoldDB" id="A0A6B0T821"/>